<dbReference type="CDD" id="cd10210">
    <property type="entry name" value="ASKHA_NBD_Arp6"/>
    <property type="match status" value="1"/>
</dbReference>
<keyword evidence="5" id="KW-0206">Cytoskeleton</keyword>
<protein>
    <recommendedName>
        <fullName evidence="7">Actin-related protein 6</fullName>
    </recommendedName>
</protein>
<reference evidence="9" key="3">
    <citation type="submission" date="2025-08" db="UniProtKB">
        <authorList>
            <consortium name="Ensembl"/>
        </authorList>
    </citation>
    <scope>IDENTIFICATION</scope>
    <source>
        <strain evidence="9">JP 163 A</strain>
    </source>
</reference>
<dbReference type="STRING" id="8083.ENSXMAP00000009465"/>
<comment type="subcellular location">
    <subcellularLocation>
        <location evidence="2">Cytoplasm</location>
        <location evidence="2">Cytoskeleton</location>
    </subcellularLocation>
    <subcellularLocation>
        <location evidence="1">Nucleus</location>
    </subcellularLocation>
</comment>
<sequence>MATLVLDNGAYWAKIGYSQDKVSVIPNCQFRSKTSRLKTFTANQLDEIKDPSGLFYILPFQKGYLVNWDVQRKVWDHLFGKEMFKVEFPDTSIIITEPYFNFSSIQESMNEILFEEYQFQSALRINAGSLGAHRYFTTKPSELCCLVVDSGFSFTHIVPYCRSKKLKEGIRRINVGGKLLTNHLKEIISYRQLHVMDETYVINQVKEDVCYVSQQFYKDMEIAQMKGEENTVMRDYVLPDFSAIKKGFCKPREEMVFSGKYKTGEQTLQLANERFAVPEMLFHPSDIGIQEMGIPETIADAVQSLPEEMHPHFYQNIVLTGGNSLFPGFRERLEAELRSLVPAHLPVNVFLPENPVCYSWEGGKLLAHSPDYDEMVVMREDYEENGHIISGSPRQPAPAAAGWSHYQRNRRSILH</sequence>
<dbReference type="Gene3D" id="2.30.36.70">
    <property type="entry name" value="Actin, Chain A, domain 2"/>
    <property type="match status" value="1"/>
</dbReference>
<dbReference type="FunFam" id="3.90.640.10:FF:000014">
    <property type="entry name" value="Putative actin-related protein 6"/>
    <property type="match status" value="1"/>
</dbReference>
<feature type="region of interest" description="Disordered" evidence="8">
    <location>
        <begin position="388"/>
        <end position="415"/>
    </location>
</feature>
<dbReference type="Gene3D" id="3.30.420.40">
    <property type="match status" value="2"/>
</dbReference>
<dbReference type="InterPro" id="IPR004000">
    <property type="entry name" value="Actin"/>
</dbReference>
<organism evidence="9 10">
    <name type="scientific">Xiphophorus maculatus</name>
    <name type="common">Southern platyfish</name>
    <name type="synonym">Platypoecilus maculatus</name>
    <dbReference type="NCBI Taxonomy" id="8083"/>
    <lineage>
        <taxon>Eukaryota</taxon>
        <taxon>Metazoa</taxon>
        <taxon>Chordata</taxon>
        <taxon>Craniata</taxon>
        <taxon>Vertebrata</taxon>
        <taxon>Euteleostomi</taxon>
        <taxon>Actinopterygii</taxon>
        <taxon>Neopterygii</taxon>
        <taxon>Teleostei</taxon>
        <taxon>Neoteleostei</taxon>
        <taxon>Acanthomorphata</taxon>
        <taxon>Ovalentaria</taxon>
        <taxon>Atherinomorphae</taxon>
        <taxon>Cyprinodontiformes</taxon>
        <taxon>Poeciliidae</taxon>
        <taxon>Poeciliinae</taxon>
        <taxon>Xiphophorus</taxon>
    </lineage>
</organism>
<keyword evidence="10" id="KW-1185">Reference proteome</keyword>
<dbReference type="GeneTree" id="ENSGT00720000108833"/>
<dbReference type="SMART" id="SM00268">
    <property type="entry name" value="ACTIN"/>
    <property type="match status" value="1"/>
</dbReference>
<evidence type="ECO:0000313" key="9">
    <source>
        <dbReference type="Ensembl" id="ENSXMAP00000009465.2"/>
    </source>
</evidence>
<dbReference type="GO" id="GO:0005634">
    <property type="term" value="C:nucleus"/>
    <property type="evidence" value="ECO:0007669"/>
    <property type="project" value="UniProtKB-SubCell"/>
</dbReference>
<reference evidence="10" key="2">
    <citation type="journal article" date="2013" name="Nat. Genet.">
        <title>The genome of the platyfish, Xiphophorus maculatus, provides insights into evolutionary adaptation and several complex traits.</title>
        <authorList>
            <person name="Schartl M."/>
            <person name="Walter R.B."/>
            <person name="Shen Y."/>
            <person name="Garcia T."/>
            <person name="Catchen J."/>
            <person name="Amores A."/>
            <person name="Braasch I."/>
            <person name="Chalopin D."/>
            <person name="Volff J.N."/>
            <person name="Lesch K.P."/>
            <person name="Bisazza A."/>
            <person name="Minx P."/>
            <person name="Hillier L."/>
            <person name="Wilson R.K."/>
            <person name="Fuerstenberg S."/>
            <person name="Boore J."/>
            <person name="Searle S."/>
            <person name="Postlethwait J.H."/>
            <person name="Warren W.C."/>
        </authorList>
    </citation>
    <scope>NUCLEOTIDE SEQUENCE [LARGE SCALE GENOMIC DNA]</scope>
    <source>
        <strain evidence="10">JP 163 A</strain>
    </source>
</reference>
<evidence type="ECO:0000256" key="1">
    <source>
        <dbReference type="ARBA" id="ARBA00004123"/>
    </source>
</evidence>
<reference evidence="9" key="4">
    <citation type="submission" date="2025-09" db="UniProtKB">
        <authorList>
            <consortium name="Ensembl"/>
        </authorList>
    </citation>
    <scope>IDENTIFICATION</scope>
    <source>
        <strain evidence="9">JP 163 A</strain>
    </source>
</reference>
<dbReference type="AlphaFoldDB" id="M4A4S1"/>
<comment type="similarity">
    <text evidence="3">Belongs to the actin family. ARP6 subfamily.</text>
</comment>
<dbReference type="eggNOG" id="KOG0680">
    <property type="taxonomic scope" value="Eukaryota"/>
</dbReference>
<reference evidence="10" key="1">
    <citation type="submission" date="2012-01" db="EMBL/GenBank/DDBJ databases">
        <authorList>
            <person name="Walter R."/>
            <person name="Schartl M."/>
            <person name="Warren W."/>
        </authorList>
    </citation>
    <scope>NUCLEOTIDE SEQUENCE [LARGE SCALE GENOMIC DNA]</scope>
    <source>
        <strain evidence="10">JP 163 A</strain>
    </source>
</reference>
<keyword evidence="4" id="KW-0963">Cytoplasm</keyword>
<dbReference type="Ensembl" id="ENSXMAT00000009479.2">
    <property type="protein sequence ID" value="ENSXMAP00000009465.2"/>
    <property type="gene ID" value="ENSXMAG00000009452.2"/>
</dbReference>
<dbReference type="FunFam" id="2.30.36.70:FF:000003">
    <property type="entry name" value="Actin-related protein 6"/>
    <property type="match status" value="1"/>
</dbReference>
<evidence type="ECO:0000256" key="2">
    <source>
        <dbReference type="ARBA" id="ARBA00004245"/>
    </source>
</evidence>
<evidence type="ECO:0000256" key="8">
    <source>
        <dbReference type="SAM" id="MobiDB-lite"/>
    </source>
</evidence>
<evidence type="ECO:0000256" key="7">
    <source>
        <dbReference type="ARBA" id="ARBA00074635"/>
    </source>
</evidence>
<dbReference type="InterPro" id="IPR043129">
    <property type="entry name" value="ATPase_NBD"/>
</dbReference>
<dbReference type="SUPFAM" id="SSF53067">
    <property type="entry name" value="Actin-like ATPase domain"/>
    <property type="match status" value="2"/>
</dbReference>
<evidence type="ECO:0000256" key="5">
    <source>
        <dbReference type="ARBA" id="ARBA00023212"/>
    </source>
</evidence>
<evidence type="ECO:0000256" key="6">
    <source>
        <dbReference type="ARBA" id="ARBA00023242"/>
    </source>
</evidence>
<accession>M4A4S1</accession>
<proteinExistence type="inferred from homology"/>
<evidence type="ECO:0000256" key="4">
    <source>
        <dbReference type="ARBA" id="ARBA00022490"/>
    </source>
</evidence>
<evidence type="ECO:0000256" key="3">
    <source>
        <dbReference type="ARBA" id="ARBA00005665"/>
    </source>
</evidence>
<keyword evidence="6" id="KW-0539">Nucleus</keyword>
<evidence type="ECO:0000313" key="10">
    <source>
        <dbReference type="Proteomes" id="UP000002852"/>
    </source>
</evidence>
<dbReference type="OMA" id="FFEEYEC"/>
<dbReference type="InParanoid" id="M4A4S1"/>
<dbReference type="Pfam" id="PF00022">
    <property type="entry name" value="Actin"/>
    <property type="match status" value="1"/>
</dbReference>
<name>M4A4S1_XIPMA</name>
<dbReference type="Proteomes" id="UP000002852">
    <property type="component" value="Unassembled WGS sequence"/>
</dbReference>
<dbReference type="HOGENOM" id="CLU_122212_0_0_1"/>
<dbReference type="Gene3D" id="3.90.640.10">
    <property type="entry name" value="Actin, Chain A, domain 4"/>
    <property type="match status" value="1"/>
</dbReference>
<dbReference type="GO" id="GO:0005856">
    <property type="term" value="C:cytoskeleton"/>
    <property type="evidence" value="ECO:0007669"/>
    <property type="project" value="UniProtKB-SubCell"/>
</dbReference>
<dbReference type="PANTHER" id="PTHR11937">
    <property type="entry name" value="ACTIN"/>
    <property type="match status" value="1"/>
</dbReference>